<keyword evidence="5" id="KW-0539">Nucleus</keyword>
<dbReference type="OrthoDB" id="124855at2759"/>
<feature type="domain" description="Chromo" evidence="7">
    <location>
        <begin position="52"/>
        <end position="119"/>
    </location>
</feature>
<keyword evidence="4" id="KW-0804">Transcription</keyword>
<dbReference type="GO" id="GO:0006325">
    <property type="term" value="P:chromatin organization"/>
    <property type="evidence" value="ECO:0007669"/>
    <property type="project" value="UniProtKB-KW"/>
</dbReference>
<dbReference type="Pfam" id="PF22732">
    <property type="entry name" value="MSL3_chromo-like"/>
    <property type="match status" value="1"/>
</dbReference>
<name>A0A8T2CKK6_ARASU</name>
<dbReference type="PROSITE" id="PS51640">
    <property type="entry name" value="MRG"/>
    <property type="match status" value="1"/>
</dbReference>
<dbReference type="CDD" id="cd18983">
    <property type="entry name" value="CBD_MSL3_like"/>
    <property type="match status" value="1"/>
</dbReference>
<organism evidence="9 10">
    <name type="scientific">Arabidopsis suecica</name>
    <name type="common">Swedish thale-cress</name>
    <name type="synonym">Cardaminopsis suecica</name>
    <dbReference type="NCBI Taxonomy" id="45249"/>
    <lineage>
        <taxon>Eukaryota</taxon>
        <taxon>Viridiplantae</taxon>
        <taxon>Streptophyta</taxon>
        <taxon>Embryophyta</taxon>
        <taxon>Tracheophyta</taxon>
        <taxon>Spermatophyta</taxon>
        <taxon>Magnoliopsida</taxon>
        <taxon>eudicotyledons</taxon>
        <taxon>Gunneridae</taxon>
        <taxon>Pentapetalae</taxon>
        <taxon>rosids</taxon>
        <taxon>malvids</taxon>
        <taxon>Brassicales</taxon>
        <taxon>Brassicaceae</taxon>
        <taxon>Camelineae</taxon>
        <taxon>Arabidopsis</taxon>
    </lineage>
</organism>
<evidence type="ECO:0000256" key="5">
    <source>
        <dbReference type="ARBA" id="ARBA00023242"/>
    </source>
</evidence>
<dbReference type="GO" id="GO:0006355">
    <property type="term" value="P:regulation of DNA-templated transcription"/>
    <property type="evidence" value="ECO:0007669"/>
    <property type="project" value="InterPro"/>
</dbReference>
<dbReference type="EMBL" id="JAEFBJ010000006">
    <property type="protein sequence ID" value="KAG7595601.1"/>
    <property type="molecule type" value="Genomic_DNA"/>
</dbReference>
<keyword evidence="2" id="KW-0156">Chromatin regulator</keyword>
<dbReference type="SMART" id="SM00298">
    <property type="entry name" value="CHROMO"/>
    <property type="match status" value="1"/>
</dbReference>
<keyword evidence="3" id="KW-0805">Transcription regulation</keyword>
<sequence length="387" mass="44311">MGSPSAAAETDLTTDDFIGDTRRDSGSDTETNTDCDGDDLPLLLLPAPPGHFEEGERVLAKHSDCFYEAKVLKVEFKDNEWKYFVHYIGWNKSWDEWISLDCLLKHSEENIEKQKEQGLKQQGIKSAMAWRVSKMKPRSPNVARGRKRKQDSVDTEKNVVPSDNLLSFNIPPALRKQLIDDYEFVTQMQKLVQLPRSPNVDDILKKYIDSQMKKHSRVTDSLEEILKGLRCYFDKALPVMLLYNNERKQYEESVSADVSPSTVYGAEHLLRLFVKLPELLVHVNMAEETLKELQDNFVDILRFLLIVSYLMLNTFYKYLKSNNKNQMITQVLEEESECVFCIGIQSSGRNGEERRLGCCVVCLMTCVVLVSMCSESSVCSIIVCNET</sequence>
<dbReference type="InterPro" id="IPR008676">
    <property type="entry name" value="MRG"/>
</dbReference>
<dbReference type="Pfam" id="PF05712">
    <property type="entry name" value="MRG"/>
    <property type="match status" value="1"/>
</dbReference>
<dbReference type="GO" id="GO:1990841">
    <property type="term" value="F:promoter-specific chromatin binding"/>
    <property type="evidence" value="ECO:0007669"/>
    <property type="project" value="UniProtKB-ARBA"/>
</dbReference>
<dbReference type="PANTHER" id="PTHR10880:SF44">
    <property type="entry name" value="PROTEIN MRG2"/>
    <property type="match status" value="1"/>
</dbReference>
<dbReference type="InterPro" id="IPR014002">
    <property type="entry name" value="Agenet_dom_plant"/>
</dbReference>
<dbReference type="InterPro" id="IPR000953">
    <property type="entry name" value="Chromo/chromo_shadow_dom"/>
</dbReference>
<evidence type="ECO:0000256" key="6">
    <source>
        <dbReference type="SAM" id="MobiDB-lite"/>
    </source>
</evidence>
<dbReference type="PANTHER" id="PTHR10880">
    <property type="entry name" value="MORTALITY FACTOR 4-LIKE PROTEIN"/>
    <property type="match status" value="1"/>
</dbReference>
<keyword evidence="10" id="KW-1185">Reference proteome</keyword>
<dbReference type="GO" id="GO:0005634">
    <property type="term" value="C:nucleus"/>
    <property type="evidence" value="ECO:0007669"/>
    <property type="project" value="UniProtKB-SubCell"/>
</dbReference>
<evidence type="ECO:0000313" key="10">
    <source>
        <dbReference type="Proteomes" id="UP000694251"/>
    </source>
</evidence>
<evidence type="ECO:0000259" key="8">
    <source>
        <dbReference type="SMART" id="SM00743"/>
    </source>
</evidence>
<evidence type="ECO:0000256" key="4">
    <source>
        <dbReference type="ARBA" id="ARBA00023163"/>
    </source>
</evidence>
<proteinExistence type="predicted"/>
<dbReference type="AlphaFoldDB" id="A0A8T2CKK6"/>
<feature type="domain" description="Agenet" evidence="8">
    <location>
        <begin position="50"/>
        <end position="132"/>
    </location>
</feature>
<comment type="caution">
    <text evidence="9">The sequence shown here is derived from an EMBL/GenBank/DDBJ whole genome shotgun (WGS) entry which is preliminary data.</text>
</comment>
<dbReference type="GO" id="GO:0048586">
    <property type="term" value="P:regulation of long-day photoperiodism, flowering"/>
    <property type="evidence" value="ECO:0007669"/>
    <property type="project" value="UniProtKB-ARBA"/>
</dbReference>
<dbReference type="Proteomes" id="UP000694251">
    <property type="component" value="Chromosome 6"/>
</dbReference>
<feature type="region of interest" description="Disordered" evidence="6">
    <location>
        <begin position="134"/>
        <end position="157"/>
    </location>
</feature>
<gene>
    <name evidence="9" type="ORF">ISN44_As06g001850</name>
</gene>
<reference evidence="9 10" key="1">
    <citation type="submission" date="2020-12" db="EMBL/GenBank/DDBJ databases">
        <title>Concerted genomic and epigenomic changes stabilize Arabidopsis allopolyploids.</title>
        <authorList>
            <person name="Chen Z."/>
        </authorList>
    </citation>
    <scope>NUCLEOTIDE SEQUENCE [LARGE SCALE GENOMIC DNA]</scope>
    <source>
        <strain evidence="9">As9502</strain>
        <tissue evidence="9">Leaf</tissue>
    </source>
</reference>
<dbReference type="GO" id="GO:0000123">
    <property type="term" value="C:histone acetyltransferase complex"/>
    <property type="evidence" value="ECO:0007669"/>
    <property type="project" value="TreeGrafter"/>
</dbReference>
<dbReference type="InterPro" id="IPR053820">
    <property type="entry name" value="MSL3_chromo-like"/>
</dbReference>
<evidence type="ECO:0000313" key="9">
    <source>
        <dbReference type="EMBL" id="KAG7595601.1"/>
    </source>
</evidence>
<comment type="subcellular location">
    <subcellularLocation>
        <location evidence="1">Nucleus</location>
    </subcellularLocation>
</comment>
<protein>
    <submittedName>
        <fullName evidence="9">Chromo-like domain superfamily</fullName>
    </submittedName>
</protein>
<accession>A0A8T2CKK6</accession>
<dbReference type="InterPro" id="IPR026541">
    <property type="entry name" value="MRG_dom"/>
</dbReference>
<evidence type="ECO:0000259" key="7">
    <source>
        <dbReference type="SMART" id="SM00298"/>
    </source>
</evidence>
<evidence type="ECO:0000256" key="3">
    <source>
        <dbReference type="ARBA" id="ARBA00023015"/>
    </source>
</evidence>
<dbReference type="FunFam" id="1.10.274.30:FF:000005">
    <property type="entry name" value="Chromatin modification-related protein EAF3"/>
    <property type="match status" value="1"/>
</dbReference>
<evidence type="ECO:0000256" key="1">
    <source>
        <dbReference type="ARBA" id="ARBA00004123"/>
    </source>
</evidence>
<feature type="region of interest" description="Disordered" evidence="6">
    <location>
        <begin position="1"/>
        <end position="40"/>
    </location>
</feature>
<dbReference type="SMART" id="SM00743">
    <property type="entry name" value="Agenet"/>
    <property type="match status" value="1"/>
</dbReference>
<evidence type="ECO:0000256" key="2">
    <source>
        <dbReference type="ARBA" id="ARBA00022853"/>
    </source>
</evidence>